<evidence type="ECO:0000313" key="1">
    <source>
        <dbReference type="EMBL" id="KAG8501181.1"/>
    </source>
</evidence>
<organism evidence="1 2">
    <name type="scientific">Gossypium anomalum</name>
    <dbReference type="NCBI Taxonomy" id="47600"/>
    <lineage>
        <taxon>Eukaryota</taxon>
        <taxon>Viridiplantae</taxon>
        <taxon>Streptophyta</taxon>
        <taxon>Embryophyta</taxon>
        <taxon>Tracheophyta</taxon>
        <taxon>Spermatophyta</taxon>
        <taxon>Magnoliopsida</taxon>
        <taxon>eudicotyledons</taxon>
        <taxon>Gunneridae</taxon>
        <taxon>Pentapetalae</taxon>
        <taxon>rosids</taxon>
        <taxon>malvids</taxon>
        <taxon>Malvales</taxon>
        <taxon>Malvaceae</taxon>
        <taxon>Malvoideae</taxon>
        <taxon>Gossypium</taxon>
    </lineage>
</organism>
<comment type="caution">
    <text evidence="1">The sequence shown here is derived from an EMBL/GenBank/DDBJ whole genome shotgun (WGS) entry which is preliminary data.</text>
</comment>
<name>A0A8J5ZIN3_9ROSI</name>
<accession>A0A8J5ZIN3</accession>
<dbReference type="Proteomes" id="UP000701853">
    <property type="component" value="Chromosome 2"/>
</dbReference>
<dbReference type="EMBL" id="JAHUZN010000002">
    <property type="protein sequence ID" value="KAG8501181.1"/>
    <property type="molecule type" value="Genomic_DNA"/>
</dbReference>
<keyword evidence="2" id="KW-1185">Reference proteome</keyword>
<protein>
    <submittedName>
        <fullName evidence="1">Uncharacterized protein</fullName>
    </submittedName>
</protein>
<proteinExistence type="predicted"/>
<gene>
    <name evidence="1" type="ORF">CXB51_003308</name>
</gene>
<dbReference type="AlphaFoldDB" id="A0A8J5ZIN3"/>
<evidence type="ECO:0000313" key="2">
    <source>
        <dbReference type="Proteomes" id="UP000701853"/>
    </source>
</evidence>
<dbReference type="OrthoDB" id="10477519at2759"/>
<sequence length="242" mass="27591">MLLFGSPFLHSTVLLKAFLFPQTRNRDSALKAWNGHSDHRRIEMKKILPKISFRLSLQMRSKLLLFITTIHFQLQLNSQISVFGGDDVSFSLTGNPRTRIELQGVNLFQIWRYGATDENLLRNIHYSTRGSKGARSSASGQYRRLLQDIFLRHESVQCLVSIIKSMGAWMDQELKIGDSDLSRSFESDTSSERPSTSIVEDGVVPDCELHPELNFELSDTATLEQCRAYKIELQVGNFFMLG</sequence>
<reference evidence="1 2" key="1">
    <citation type="journal article" date="2021" name="bioRxiv">
        <title>The Gossypium anomalum genome as a resource for cotton improvement and evolutionary analysis of hybrid incompatibility.</title>
        <authorList>
            <person name="Grover C.E."/>
            <person name="Yuan D."/>
            <person name="Arick M.A."/>
            <person name="Miller E.R."/>
            <person name="Hu G."/>
            <person name="Peterson D.G."/>
            <person name="Wendel J.F."/>
            <person name="Udall J.A."/>
        </authorList>
    </citation>
    <scope>NUCLEOTIDE SEQUENCE [LARGE SCALE GENOMIC DNA]</scope>
    <source>
        <strain evidence="1">JFW-Udall</strain>
        <tissue evidence="1">Leaf</tissue>
    </source>
</reference>